<dbReference type="InterPro" id="IPR029055">
    <property type="entry name" value="Ntn_hydrolases_N"/>
</dbReference>
<dbReference type="Gene3D" id="3.60.20.10">
    <property type="entry name" value="Glutamine Phosphoribosylpyrophosphate, subunit 1, domain 1"/>
    <property type="match status" value="1"/>
</dbReference>
<dbReference type="Pfam" id="PF00227">
    <property type="entry name" value="Proteasome"/>
    <property type="match status" value="1"/>
</dbReference>
<organism evidence="3 4">
    <name type="scientific">Oldenlandia corymbosa var. corymbosa</name>
    <dbReference type="NCBI Taxonomy" id="529605"/>
    <lineage>
        <taxon>Eukaryota</taxon>
        <taxon>Viridiplantae</taxon>
        <taxon>Streptophyta</taxon>
        <taxon>Embryophyta</taxon>
        <taxon>Tracheophyta</taxon>
        <taxon>Spermatophyta</taxon>
        <taxon>Magnoliopsida</taxon>
        <taxon>eudicotyledons</taxon>
        <taxon>Gunneridae</taxon>
        <taxon>Pentapetalae</taxon>
        <taxon>asterids</taxon>
        <taxon>lamiids</taxon>
        <taxon>Gentianales</taxon>
        <taxon>Rubiaceae</taxon>
        <taxon>Rubioideae</taxon>
        <taxon>Spermacoceae</taxon>
        <taxon>Hedyotis-Oldenlandia complex</taxon>
        <taxon>Oldenlandia</taxon>
    </lineage>
</organism>
<keyword evidence="4" id="KW-1185">Reference proteome</keyword>
<proteinExistence type="predicted"/>
<dbReference type="Proteomes" id="UP001161247">
    <property type="component" value="Chromosome 7"/>
</dbReference>
<dbReference type="AlphaFoldDB" id="A0AAV1E126"/>
<protein>
    <submittedName>
        <fullName evidence="3">OLC1v1014464C3</fullName>
    </submittedName>
</protein>
<gene>
    <name evidence="3" type="ORF">OLC1_LOCUS20722</name>
</gene>
<evidence type="ECO:0000313" key="3">
    <source>
        <dbReference type="EMBL" id="CAI9113787.1"/>
    </source>
</evidence>
<name>A0AAV1E126_OLDCO</name>
<reference evidence="3" key="1">
    <citation type="submission" date="2023-03" db="EMBL/GenBank/DDBJ databases">
        <authorList>
            <person name="Julca I."/>
        </authorList>
    </citation>
    <scope>NUCLEOTIDE SEQUENCE</scope>
</reference>
<dbReference type="InterPro" id="IPR001353">
    <property type="entry name" value="Proteasome_sua/b"/>
</dbReference>
<accession>A0AAV1E126</accession>
<dbReference type="GO" id="GO:0051603">
    <property type="term" value="P:proteolysis involved in protein catabolic process"/>
    <property type="evidence" value="ECO:0007669"/>
    <property type="project" value="InterPro"/>
</dbReference>
<evidence type="ECO:0000313" key="4">
    <source>
        <dbReference type="Proteomes" id="UP001161247"/>
    </source>
</evidence>
<dbReference type="InterPro" id="IPR012984">
    <property type="entry name" value="PROCT"/>
</dbReference>
<dbReference type="Pfam" id="PF08084">
    <property type="entry name" value="PROCT"/>
    <property type="match status" value="1"/>
</dbReference>
<sequence>MLLSDLFLGFSMILDNGPWNYNFLGVKDSASMQYGVKLGNPKEYYLEEHWPTHFLSFNNLEEGENEEGENAEVVHKMELLNDLEFLGYVEVFIGSLVLLRKKCRSYPKLCSRRQSYPIDFRKQRCPIPGVLPGIREYLGGNLISEREVLMAFPAFHDNSLCVDVPPVDRSAELKHHETNTKVIDLSQPDKWLRGNSGFPNPRTKAPSKADDDDEPPSKAAYMLADDKQITNASLYRTSDHWVEGDSLDFPFWNLQGTKADDPEYLQLRERVKAEFCRPGQVPIDLDIVDPDDLCPVTHQDTCQDPLASLYPKKVKGKTILAFLVKEGVIVAADHIRGSVGTAIIPLNSHILAAVSGDDIDQGRALLLDVRKKCYGGIPVEDAAKLVSEVLVTFHGEEGLSLTTIIAGRNKKSRSVYRLDGKGALCRGVKYTAGSGYQIATVNVNFSFRADLTAERGIEIGKCAICRAGYRASETGGFASGYYIGASGWRKVFDNINIEDTVETQFPDQFDGRRFPLPH</sequence>
<evidence type="ECO:0000256" key="1">
    <source>
        <dbReference type="SAM" id="MobiDB-lite"/>
    </source>
</evidence>
<feature type="region of interest" description="Disordered" evidence="1">
    <location>
        <begin position="185"/>
        <end position="217"/>
    </location>
</feature>
<dbReference type="SUPFAM" id="SSF56235">
    <property type="entry name" value="N-terminal nucleophile aminohydrolases (Ntn hydrolases)"/>
    <property type="match status" value="1"/>
</dbReference>
<evidence type="ECO:0000259" key="2">
    <source>
        <dbReference type="Pfam" id="PF08084"/>
    </source>
</evidence>
<dbReference type="Gene3D" id="3.40.140.10">
    <property type="entry name" value="Cytidine Deaminase, domain 2"/>
    <property type="match status" value="1"/>
</dbReference>
<dbReference type="EMBL" id="OX459124">
    <property type="protein sequence ID" value="CAI9113787.1"/>
    <property type="molecule type" value="Genomic_DNA"/>
</dbReference>
<dbReference type="GO" id="GO:0005839">
    <property type="term" value="C:proteasome core complex"/>
    <property type="evidence" value="ECO:0007669"/>
    <property type="project" value="InterPro"/>
</dbReference>
<feature type="domain" description="PROCT" evidence="2">
    <location>
        <begin position="1"/>
        <end position="69"/>
    </location>
</feature>